<feature type="signal peptide" evidence="1">
    <location>
        <begin position="1"/>
        <end position="24"/>
    </location>
</feature>
<feature type="chain" id="PRO_5016279964" description="Outer membrane protein beta-barrel domain-containing protein" evidence="1">
    <location>
        <begin position="25"/>
        <end position="234"/>
    </location>
</feature>
<dbReference type="InterPro" id="IPR011250">
    <property type="entry name" value="OMP/PagP_B-barrel"/>
</dbReference>
<keyword evidence="3" id="KW-1185">Reference proteome</keyword>
<proteinExistence type="predicted"/>
<dbReference type="InParanoid" id="A0A330L4N1"/>
<keyword evidence="1" id="KW-0732">Signal</keyword>
<evidence type="ECO:0000313" key="2">
    <source>
        <dbReference type="EMBL" id="SPP64794.1"/>
    </source>
</evidence>
<dbReference type="Proteomes" id="UP000248168">
    <property type="component" value="Unassembled WGS sequence"/>
</dbReference>
<evidence type="ECO:0000313" key="3">
    <source>
        <dbReference type="Proteomes" id="UP000248168"/>
    </source>
</evidence>
<evidence type="ECO:0000256" key="1">
    <source>
        <dbReference type="SAM" id="SignalP"/>
    </source>
</evidence>
<organism evidence="2 3">
    <name type="scientific">Nitrospira lenta</name>
    <dbReference type="NCBI Taxonomy" id="1436998"/>
    <lineage>
        <taxon>Bacteria</taxon>
        <taxon>Pseudomonadati</taxon>
        <taxon>Nitrospirota</taxon>
        <taxon>Nitrospiria</taxon>
        <taxon>Nitrospirales</taxon>
        <taxon>Nitrospiraceae</taxon>
        <taxon>Nitrospira</taxon>
    </lineage>
</organism>
<dbReference type="Gene3D" id="2.40.160.20">
    <property type="match status" value="1"/>
</dbReference>
<dbReference type="EMBL" id="OUNR01000012">
    <property type="protein sequence ID" value="SPP64794.1"/>
    <property type="molecule type" value="Genomic_DNA"/>
</dbReference>
<evidence type="ECO:0008006" key="4">
    <source>
        <dbReference type="Google" id="ProtNLM"/>
    </source>
</evidence>
<dbReference type="SUPFAM" id="SSF56925">
    <property type="entry name" value="OMPA-like"/>
    <property type="match status" value="1"/>
</dbReference>
<accession>A0A330L4N1</accession>
<sequence>MMSLGCRGLILMLLVAMSPNSVWAEGLGDPASQKPPEKKVDLYLSGHAMGFFPQDKDLTVGGAGVPRTDIRGTFGAGIKFEAYPWFTNKILGGEIEAFGLGGSVRAPRITSGSGTTQAQGNLIAVNTMYNVMLRYPGEMVQPYIGVGGGTSIGVLYDALIQHGNLALTGTSGDMAFAYQFLGGIKAFVTKRLFVFGEYKYFGTKYSFDSEGASHSKVKLDFQTHIVSGGIGWSF</sequence>
<name>A0A330L4N1_9BACT</name>
<dbReference type="AlphaFoldDB" id="A0A330L4N1"/>
<protein>
    <recommendedName>
        <fullName evidence="4">Outer membrane protein beta-barrel domain-containing protein</fullName>
    </recommendedName>
</protein>
<reference evidence="3" key="1">
    <citation type="submission" date="2018-04" db="EMBL/GenBank/DDBJ databases">
        <authorList>
            <person name="Lucker S."/>
            <person name="Sakoula D."/>
        </authorList>
    </citation>
    <scope>NUCLEOTIDE SEQUENCE [LARGE SCALE GENOMIC DNA]</scope>
</reference>
<gene>
    <name evidence="2" type="ORF">NITLEN_20434</name>
</gene>